<keyword evidence="7" id="KW-0732">Signal</keyword>
<evidence type="ECO:0000256" key="1">
    <source>
        <dbReference type="ARBA" id="ARBA00011073"/>
    </source>
</evidence>
<dbReference type="KEGG" id="dmr:Deima_2872"/>
<proteinExistence type="inferred from homology"/>
<evidence type="ECO:0000313" key="9">
    <source>
        <dbReference type="EMBL" id="ADV68501.1"/>
    </source>
</evidence>
<dbReference type="SUPFAM" id="SSF52743">
    <property type="entry name" value="Subtilisin-like"/>
    <property type="match status" value="1"/>
</dbReference>
<dbReference type="HOGENOM" id="CLU_011263_15_6_0"/>
<dbReference type="InterPro" id="IPR015500">
    <property type="entry name" value="Peptidase_S8_subtilisin-rel"/>
</dbReference>
<organism evidence="9 10">
    <name type="scientific">Deinococcus maricopensis (strain DSM 21211 / LMG 22137 / NRRL B-23946 / LB-34)</name>
    <dbReference type="NCBI Taxonomy" id="709986"/>
    <lineage>
        <taxon>Bacteria</taxon>
        <taxon>Thermotogati</taxon>
        <taxon>Deinococcota</taxon>
        <taxon>Deinococci</taxon>
        <taxon>Deinococcales</taxon>
        <taxon>Deinococcaceae</taxon>
        <taxon>Deinococcus</taxon>
    </lineage>
</organism>
<dbReference type="EMBL" id="CP002454">
    <property type="protein sequence ID" value="ADV68501.1"/>
    <property type="molecule type" value="Genomic_DNA"/>
</dbReference>
<keyword evidence="2 5" id="KW-0645">Protease</keyword>
<dbReference type="Pfam" id="PF00082">
    <property type="entry name" value="Peptidase_S8"/>
    <property type="match status" value="1"/>
</dbReference>
<dbReference type="STRING" id="709986.Deima_2872"/>
<dbReference type="InterPro" id="IPR023828">
    <property type="entry name" value="Peptidase_S8_Ser-AS"/>
</dbReference>
<evidence type="ECO:0000256" key="7">
    <source>
        <dbReference type="SAM" id="SignalP"/>
    </source>
</evidence>
<evidence type="ECO:0000256" key="5">
    <source>
        <dbReference type="PROSITE-ProRule" id="PRU01240"/>
    </source>
</evidence>
<feature type="domain" description="Peptidase S8/S53" evidence="8">
    <location>
        <begin position="172"/>
        <end position="436"/>
    </location>
</feature>
<keyword evidence="3 5" id="KW-0378">Hydrolase</keyword>
<sequence precursor="true">MRYKCAMKRALPLLALTALLAACDNGGGVPTPGPGPAPTYTVSGEVIAPGGVALTTLGLASSANWDAPHVPGQVLVTTGSTLGAQSLTVLSGVRTQRLDDTLTLAFTPGGETDPAFAARLTAAGLQTQPNYLYHALAVPNDPGYPDDQPYLLRINAQNAWDAFDAKGQAPTGPIVAVLDTGVDATHPDLTGRLLPGRDFCGSNDLSNCTIDNTPEDTGGHGTASVGLIGAATNNARGMAGLTWTGRNILPVKVFGGADASTVTVRQGIEYAVQQGAKVINMSLGGPGASDPDPLMHQAIQAAVAANVTVVASAGNTPGDGVYYPAAYPEVIAVGAAARNGTLSCFSARPTATRPRQLDLIAPGGNSTVGTCQGESDDLIVSLTTGGGYAYWAGTSESAPLVSGVAALMRGINPNLTATQTRQLLKSTATTVSGGALLNAGAAVRAAATATPAPDPVPNTYDVTVQAFSGSTVVNTFKGQLKSGDKRLPYTLNLPAGTYTLRATITGAGKTYRGEANVQLNANKQVNIQTQ</sequence>
<dbReference type="PROSITE" id="PS51892">
    <property type="entry name" value="SUBTILASE"/>
    <property type="match status" value="1"/>
</dbReference>
<keyword evidence="10" id="KW-1185">Reference proteome</keyword>
<feature type="active site" description="Charge relay system" evidence="5">
    <location>
        <position position="179"/>
    </location>
</feature>
<dbReference type="PROSITE" id="PS00138">
    <property type="entry name" value="SUBTILASE_SER"/>
    <property type="match status" value="1"/>
</dbReference>
<comment type="similarity">
    <text evidence="1 5 6">Belongs to the peptidase S8 family.</text>
</comment>
<evidence type="ECO:0000313" key="10">
    <source>
        <dbReference type="Proteomes" id="UP000008635"/>
    </source>
</evidence>
<dbReference type="GO" id="GO:0004252">
    <property type="term" value="F:serine-type endopeptidase activity"/>
    <property type="evidence" value="ECO:0007669"/>
    <property type="project" value="UniProtKB-UniRule"/>
</dbReference>
<dbReference type="Gene3D" id="3.40.50.200">
    <property type="entry name" value="Peptidase S8/S53 domain"/>
    <property type="match status" value="1"/>
</dbReference>
<dbReference type="Proteomes" id="UP000008635">
    <property type="component" value="Chromosome"/>
</dbReference>
<dbReference type="GO" id="GO:0006508">
    <property type="term" value="P:proteolysis"/>
    <property type="evidence" value="ECO:0007669"/>
    <property type="project" value="UniProtKB-KW"/>
</dbReference>
<feature type="active site" description="Charge relay system" evidence="5">
    <location>
        <position position="220"/>
    </location>
</feature>
<dbReference type="eggNOG" id="COG1404">
    <property type="taxonomic scope" value="Bacteria"/>
</dbReference>
<reference evidence="9 10" key="1">
    <citation type="journal article" date="2011" name="Stand. Genomic Sci.">
        <title>Complete genome sequence of Deinococcus maricopensis type strain (LB-34).</title>
        <authorList>
            <person name="Pukall R."/>
            <person name="Zeytun A."/>
            <person name="Lucas S."/>
            <person name="Lapidus A."/>
            <person name="Hammon N."/>
            <person name="Deshpande S."/>
            <person name="Nolan M."/>
            <person name="Cheng J.F."/>
            <person name="Pitluck S."/>
            <person name="Liolios K."/>
            <person name="Pagani I."/>
            <person name="Mikhailova N."/>
            <person name="Ivanova N."/>
            <person name="Mavromatis K."/>
            <person name="Pati A."/>
            <person name="Tapia R."/>
            <person name="Han C."/>
            <person name="Goodwin L."/>
            <person name="Chen A."/>
            <person name="Palaniappan K."/>
            <person name="Land M."/>
            <person name="Hauser L."/>
            <person name="Chang Y.J."/>
            <person name="Jeffries C.D."/>
            <person name="Brambilla E.M."/>
            <person name="Rohde M."/>
            <person name="Goker M."/>
            <person name="Detter J.C."/>
            <person name="Woyke T."/>
            <person name="Bristow J."/>
            <person name="Eisen J.A."/>
            <person name="Markowitz V."/>
            <person name="Hugenholtz P."/>
            <person name="Kyrpides N.C."/>
            <person name="Klenk H.P."/>
        </authorList>
    </citation>
    <scope>NUCLEOTIDE SEQUENCE [LARGE SCALE GENOMIC DNA]</scope>
    <source>
        <strain evidence="10">DSM 21211 / LMG 22137 / NRRL B-23946 / LB-34</strain>
    </source>
</reference>
<feature type="signal peptide" evidence="7">
    <location>
        <begin position="1"/>
        <end position="21"/>
    </location>
</feature>
<dbReference type="PANTHER" id="PTHR43806">
    <property type="entry name" value="PEPTIDASE S8"/>
    <property type="match status" value="1"/>
</dbReference>
<protein>
    <submittedName>
        <fullName evidence="9">Peptidase S8 and S53 subtilisin kexin sedolisin</fullName>
    </submittedName>
</protein>
<dbReference type="InterPro" id="IPR050131">
    <property type="entry name" value="Peptidase_S8_subtilisin-like"/>
</dbReference>
<evidence type="ECO:0000256" key="2">
    <source>
        <dbReference type="ARBA" id="ARBA00022670"/>
    </source>
</evidence>
<evidence type="ECO:0000256" key="4">
    <source>
        <dbReference type="ARBA" id="ARBA00022825"/>
    </source>
</evidence>
<dbReference type="InterPro" id="IPR023827">
    <property type="entry name" value="Peptidase_S8_Asp-AS"/>
</dbReference>
<evidence type="ECO:0000256" key="3">
    <source>
        <dbReference type="ARBA" id="ARBA00022801"/>
    </source>
</evidence>
<evidence type="ECO:0000256" key="6">
    <source>
        <dbReference type="RuleBase" id="RU003355"/>
    </source>
</evidence>
<evidence type="ECO:0000259" key="8">
    <source>
        <dbReference type="Pfam" id="PF00082"/>
    </source>
</evidence>
<accession>E8UBR2</accession>
<dbReference type="PANTHER" id="PTHR43806:SF11">
    <property type="entry name" value="CEREVISIN-RELATED"/>
    <property type="match status" value="1"/>
</dbReference>
<feature type="chain" id="PRO_5003232539" evidence="7">
    <location>
        <begin position="22"/>
        <end position="530"/>
    </location>
</feature>
<dbReference type="InterPro" id="IPR036852">
    <property type="entry name" value="Peptidase_S8/S53_dom_sf"/>
</dbReference>
<dbReference type="PROSITE" id="PS51257">
    <property type="entry name" value="PROKAR_LIPOPROTEIN"/>
    <property type="match status" value="1"/>
</dbReference>
<keyword evidence="4 5" id="KW-0720">Serine protease</keyword>
<dbReference type="InterPro" id="IPR000209">
    <property type="entry name" value="Peptidase_S8/S53_dom"/>
</dbReference>
<dbReference type="PRINTS" id="PR00723">
    <property type="entry name" value="SUBTILISIN"/>
</dbReference>
<dbReference type="AlphaFoldDB" id="E8UBR2"/>
<gene>
    <name evidence="9" type="ordered locus">Deima_2872</name>
</gene>
<feature type="active site" description="Charge relay system" evidence="5">
    <location>
        <position position="395"/>
    </location>
</feature>
<name>E8UBR2_DEIML</name>
<dbReference type="PROSITE" id="PS00136">
    <property type="entry name" value="SUBTILASE_ASP"/>
    <property type="match status" value="1"/>
</dbReference>
<reference evidence="10" key="2">
    <citation type="submission" date="2011-01" db="EMBL/GenBank/DDBJ databases">
        <title>The complete genome of Deinococcus maricopensis DSM 21211.</title>
        <authorList>
            <consortium name="US DOE Joint Genome Institute (JGI-PGF)"/>
            <person name="Lucas S."/>
            <person name="Copeland A."/>
            <person name="Lapidus A."/>
            <person name="Goodwin L."/>
            <person name="Pitluck S."/>
            <person name="Kyrpides N."/>
            <person name="Mavromatis K."/>
            <person name="Pagani I."/>
            <person name="Ivanova N."/>
            <person name="Ovchinnikova G."/>
            <person name="Zeytun A."/>
            <person name="Detter J.C."/>
            <person name="Han C."/>
            <person name="Land M."/>
            <person name="Hauser L."/>
            <person name="Markowitz V."/>
            <person name="Cheng J.-F."/>
            <person name="Hugenholtz P."/>
            <person name="Woyke T."/>
            <person name="Wu D."/>
            <person name="Pukall R."/>
            <person name="Gehrich-Schroeter G."/>
            <person name="Brambilla E."/>
            <person name="Klenk H.-P."/>
            <person name="Eisen J.A."/>
        </authorList>
    </citation>
    <scope>NUCLEOTIDE SEQUENCE [LARGE SCALE GENOMIC DNA]</scope>
    <source>
        <strain evidence="10">DSM 21211 / LMG 22137 / NRRL B-23946 / LB-34</strain>
    </source>
</reference>